<dbReference type="InterPro" id="IPR036812">
    <property type="entry name" value="NAD(P)_OxRdtase_dom_sf"/>
</dbReference>
<dbReference type="Pfam" id="PF00248">
    <property type="entry name" value="Aldo_ket_red"/>
    <property type="match status" value="1"/>
</dbReference>
<keyword evidence="3" id="KW-1185">Reference proteome</keyword>
<dbReference type="SUPFAM" id="SSF51430">
    <property type="entry name" value="NAD(P)-linked oxidoreductase"/>
    <property type="match status" value="1"/>
</dbReference>
<organism evidence="2 3">
    <name type="scientific">Xylocopa violacea</name>
    <name type="common">Violet carpenter bee</name>
    <name type="synonym">Apis violacea</name>
    <dbReference type="NCBI Taxonomy" id="135666"/>
    <lineage>
        <taxon>Eukaryota</taxon>
        <taxon>Metazoa</taxon>
        <taxon>Ecdysozoa</taxon>
        <taxon>Arthropoda</taxon>
        <taxon>Hexapoda</taxon>
        <taxon>Insecta</taxon>
        <taxon>Pterygota</taxon>
        <taxon>Neoptera</taxon>
        <taxon>Endopterygota</taxon>
        <taxon>Hymenoptera</taxon>
        <taxon>Apocrita</taxon>
        <taxon>Aculeata</taxon>
        <taxon>Apoidea</taxon>
        <taxon>Anthophila</taxon>
        <taxon>Apidae</taxon>
        <taxon>Xylocopa</taxon>
        <taxon>Xylocopa</taxon>
    </lineage>
</organism>
<protein>
    <recommendedName>
        <fullName evidence="1">NADP-dependent oxidoreductase domain-containing protein</fullName>
    </recommendedName>
</protein>
<dbReference type="Gene3D" id="3.20.20.100">
    <property type="entry name" value="NADP-dependent oxidoreductase domain"/>
    <property type="match status" value="1"/>
</dbReference>
<dbReference type="PANTHER" id="PTHR11732">
    <property type="entry name" value="ALDO/KETO REDUCTASE"/>
    <property type="match status" value="1"/>
</dbReference>
<dbReference type="InterPro" id="IPR023210">
    <property type="entry name" value="NADP_OxRdtase_dom"/>
</dbReference>
<dbReference type="Proteomes" id="UP001642520">
    <property type="component" value="Unassembled WGS sequence"/>
</dbReference>
<proteinExistence type="predicted"/>
<feature type="domain" description="NADP-dependent oxidoreductase" evidence="1">
    <location>
        <begin position="92"/>
        <end position="363"/>
    </location>
</feature>
<dbReference type="EMBL" id="CAXAJV020001280">
    <property type="protein sequence ID" value="CAL7933024.1"/>
    <property type="molecule type" value="Genomic_DNA"/>
</dbReference>
<dbReference type="PRINTS" id="PR00069">
    <property type="entry name" value="ALDKETRDTASE"/>
</dbReference>
<sequence length="388" mass="44931">MPSKRKTSNIIEDSNCDSDDSEVIIFKRRRINVIDDSVSDNNIPNTGDISKYIMVTENEYIDQGNSLQFIEMSGPRCRLSNRAKPIEYLKAKDKELEDALNIALEAGYRHIDTAAVYQNESVIGNVLKKWFDSGKLKRSEMFIVTKVPPMGNRPEDIEYWIKRSLQCLQLDYVDLYLVHVPFTFEGSRDNFFPMDEQGQMKLDCTTDHVKIWAEMEKQVECGRTKAIGLSNFNISQIENVLKHAKLKISMLQVELHVYFQQQKLVKFCKEKNIPITAYSSLGTRSTVKSWNKADEIPDMLKNEVVLKLAEKHKKTPAQILLRFIMQQGIVVIPKSTNRERIKENIQLFDFELEPEDMEKLKALDLDEAGRILDFTMFKGITCHPQYPF</sequence>
<dbReference type="InterPro" id="IPR018170">
    <property type="entry name" value="Aldo/ket_reductase_CS"/>
</dbReference>
<dbReference type="InterPro" id="IPR020471">
    <property type="entry name" value="AKR"/>
</dbReference>
<dbReference type="PROSITE" id="PS00063">
    <property type="entry name" value="ALDOKETO_REDUCTASE_3"/>
    <property type="match status" value="1"/>
</dbReference>
<reference evidence="2 3" key="1">
    <citation type="submission" date="2024-08" db="EMBL/GenBank/DDBJ databases">
        <authorList>
            <person name="Will J Nash"/>
            <person name="Angela Man"/>
            <person name="Seanna McTaggart"/>
            <person name="Kendall Baker"/>
            <person name="Tom Barker"/>
            <person name="Leah Catchpole"/>
            <person name="Alex Durrant"/>
            <person name="Karim Gharbi"/>
            <person name="Naomi Irish"/>
            <person name="Gemy Kaithakottil"/>
            <person name="Debby Ku"/>
            <person name="Aaliyah Providence"/>
            <person name="Felix Shaw"/>
            <person name="David Swarbreck"/>
            <person name="Chris Watkins"/>
            <person name="Ann M. McCartney"/>
            <person name="Giulio Formenti"/>
            <person name="Alice Mouton"/>
            <person name="Noel Vella"/>
            <person name="Bjorn M von Reumont"/>
            <person name="Adriana Vella"/>
            <person name="Wilfried Haerty"/>
        </authorList>
    </citation>
    <scope>NUCLEOTIDE SEQUENCE [LARGE SCALE GENOMIC DNA]</scope>
</reference>
<evidence type="ECO:0000259" key="1">
    <source>
        <dbReference type="Pfam" id="PF00248"/>
    </source>
</evidence>
<dbReference type="PROSITE" id="PS00062">
    <property type="entry name" value="ALDOKETO_REDUCTASE_2"/>
    <property type="match status" value="1"/>
</dbReference>
<name>A0ABP1MWA2_XYLVO</name>
<dbReference type="PROSITE" id="PS00798">
    <property type="entry name" value="ALDOKETO_REDUCTASE_1"/>
    <property type="match status" value="1"/>
</dbReference>
<evidence type="ECO:0000313" key="2">
    <source>
        <dbReference type="EMBL" id="CAL7933024.1"/>
    </source>
</evidence>
<gene>
    <name evidence="2" type="ORF">XYLVIOL_LOCUS255</name>
</gene>
<comment type="caution">
    <text evidence="2">The sequence shown here is derived from an EMBL/GenBank/DDBJ whole genome shotgun (WGS) entry which is preliminary data.</text>
</comment>
<accession>A0ABP1MWA2</accession>
<evidence type="ECO:0000313" key="3">
    <source>
        <dbReference type="Proteomes" id="UP001642520"/>
    </source>
</evidence>